<evidence type="ECO:0000256" key="11">
    <source>
        <dbReference type="SAM" id="MobiDB-lite"/>
    </source>
</evidence>
<dbReference type="InterPro" id="IPR005263">
    <property type="entry name" value="DapA"/>
</dbReference>
<feature type="compositionally biased region" description="Low complexity" evidence="11">
    <location>
        <begin position="13"/>
        <end position="31"/>
    </location>
</feature>
<evidence type="ECO:0000256" key="2">
    <source>
        <dbReference type="ARBA" id="ARBA00005120"/>
    </source>
</evidence>
<dbReference type="InterPro" id="IPR020625">
    <property type="entry name" value="Schiff_base-form_aldolases_AS"/>
</dbReference>
<dbReference type="SMART" id="SM01130">
    <property type="entry name" value="DHDPS"/>
    <property type="match status" value="1"/>
</dbReference>
<reference evidence="12" key="1">
    <citation type="submission" date="2020-05" db="EMBL/GenBank/DDBJ databases">
        <authorList>
            <person name="Chiriac C."/>
            <person name="Salcher M."/>
            <person name="Ghai R."/>
            <person name="Kavagutti S V."/>
        </authorList>
    </citation>
    <scope>NUCLEOTIDE SEQUENCE</scope>
</reference>
<accession>A0A6J7GTD7</accession>
<dbReference type="GO" id="GO:0009089">
    <property type="term" value="P:lysine biosynthetic process via diaminopimelate"/>
    <property type="evidence" value="ECO:0007669"/>
    <property type="project" value="UniProtKB-UniPathway"/>
</dbReference>
<organism evidence="12">
    <name type="scientific">freshwater metagenome</name>
    <dbReference type="NCBI Taxonomy" id="449393"/>
    <lineage>
        <taxon>unclassified sequences</taxon>
        <taxon>metagenomes</taxon>
        <taxon>ecological metagenomes</taxon>
    </lineage>
</organism>
<feature type="region of interest" description="Disordered" evidence="11">
    <location>
        <begin position="13"/>
        <end position="174"/>
    </location>
</feature>
<keyword evidence="7" id="KW-0457">Lysine biosynthesis</keyword>
<evidence type="ECO:0000256" key="10">
    <source>
        <dbReference type="ARBA" id="ARBA00047836"/>
    </source>
</evidence>
<dbReference type="PANTHER" id="PTHR12128">
    <property type="entry name" value="DIHYDRODIPICOLINATE SYNTHASE"/>
    <property type="match status" value="1"/>
</dbReference>
<dbReference type="GO" id="GO:0019877">
    <property type="term" value="P:diaminopimelate biosynthetic process"/>
    <property type="evidence" value="ECO:0007669"/>
    <property type="project" value="UniProtKB-KW"/>
</dbReference>
<evidence type="ECO:0000256" key="4">
    <source>
        <dbReference type="ARBA" id="ARBA00022490"/>
    </source>
</evidence>
<proteinExistence type="inferred from homology"/>
<dbReference type="PROSITE" id="PS00665">
    <property type="entry name" value="DHDPS_1"/>
    <property type="match status" value="1"/>
</dbReference>
<keyword evidence="5" id="KW-0028">Amino-acid biosynthesis</keyword>
<keyword evidence="6" id="KW-0220">Diaminopimelate biosynthesis</keyword>
<keyword evidence="4" id="KW-0963">Cytoplasm</keyword>
<feature type="compositionally biased region" description="Polar residues" evidence="11">
    <location>
        <begin position="37"/>
        <end position="47"/>
    </location>
</feature>
<evidence type="ECO:0000256" key="5">
    <source>
        <dbReference type="ARBA" id="ARBA00022605"/>
    </source>
</evidence>
<comment type="function">
    <text evidence="1">Catalyzes the condensation of (S)-aspartate-beta-semialdehyde [(S)-ASA] and pyruvate to 4-hydroxy-tetrahydrodipicolinate (HTPA).</text>
</comment>
<dbReference type="HAMAP" id="MF_00418">
    <property type="entry name" value="DapA"/>
    <property type="match status" value="1"/>
</dbReference>
<gene>
    <name evidence="12" type="ORF">UFOPK3609_00828</name>
</gene>
<dbReference type="EMBL" id="CAFBMQ010000111">
    <property type="protein sequence ID" value="CAB4910484.1"/>
    <property type="molecule type" value="Genomic_DNA"/>
</dbReference>
<dbReference type="NCBIfam" id="TIGR00674">
    <property type="entry name" value="dapA"/>
    <property type="match status" value="1"/>
</dbReference>
<dbReference type="PROSITE" id="PS00666">
    <property type="entry name" value="DHDPS_2"/>
    <property type="match status" value="1"/>
</dbReference>
<dbReference type="Pfam" id="PF00701">
    <property type="entry name" value="DHDPS"/>
    <property type="match status" value="1"/>
</dbReference>
<dbReference type="SUPFAM" id="SSF51569">
    <property type="entry name" value="Aldolase"/>
    <property type="match status" value="1"/>
</dbReference>
<dbReference type="EC" id="4.3.3.7" evidence="3"/>
<keyword evidence="8" id="KW-0456">Lyase</keyword>
<dbReference type="GO" id="GO:0005829">
    <property type="term" value="C:cytosol"/>
    <property type="evidence" value="ECO:0007669"/>
    <property type="project" value="TreeGrafter"/>
</dbReference>
<dbReference type="AlphaFoldDB" id="A0A6J7GTD7"/>
<keyword evidence="9" id="KW-0704">Schiff base</keyword>
<dbReference type="InterPro" id="IPR002220">
    <property type="entry name" value="DapA-like"/>
</dbReference>
<dbReference type="PANTHER" id="PTHR12128:SF66">
    <property type="entry name" value="4-HYDROXY-2-OXOGLUTARATE ALDOLASE, MITOCHONDRIAL"/>
    <property type="match status" value="1"/>
</dbReference>
<comment type="catalytic activity">
    <reaction evidence="10">
        <text>L-aspartate 4-semialdehyde + pyruvate = (2S,4S)-4-hydroxy-2,3,4,5-tetrahydrodipicolinate + H2O + H(+)</text>
        <dbReference type="Rhea" id="RHEA:34171"/>
        <dbReference type="ChEBI" id="CHEBI:15361"/>
        <dbReference type="ChEBI" id="CHEBI:15377"/>
        <dbReference type="ChEBI" id="CHEBI:15378"/>
        <dbReference type="ChEBI" id="CHEBI:67139"/>
        <dbReference type="ChEBI" id="CHEBI:537519"/>
        <dbReference type="EC" id="4.3.3.7"/>
    </reaction>
</comment>
<feature type="compositionally biased region" description="Low complexity" evidence="11">
    <location>
        <begin position="108"/>
        <end position="128"/>
    </location>
</feature>
<comment type="pathway">
    <text evidence="2">Amino-acid biosynthesis; L-lysine biosynthesis via DAP pathway; (S)-tetrahydrodipicolinate from L-aspartate: step 3/4.</text>
</comment>
<evidence type="ECO:0000313" key="12">
    <source>
        <dbReference type="EMBL" id="CAB4910484.1"/>
    </source>
</evidence>
<protein>
    <recommendedName>
        <fullName evidence="3">4-hydroxy-tetrahydrodipicolinate synthase</fullName>
        <ecNumber evidence="3">4.3.3.7</ecNumber>
    </recommendedName>
</protein>
<dbReference type="PRINTS" id="PR00146">
    <property type="entry name" value="DHPICSNTHASE"/>
</dbReference>
<dbReference type="GO" id="GO:0008840">
    <property type="term" value="F:4-hydroxy-tetrahydrodipicolinate synthase activity"/>
    <property type="evidence" value="ECO:0007669"/>
    <property type="project" value="UniProtKB-EC"/>
</dbReference>
<dbReference type="InterPro" id="IPR013785">
    <property type="entry name" value="Aldolase_TIM"/>
</dbReference>
<evidence type="ECO:0000256" key="3">
    <source>
        <dbReference type="ARBA" id="ARBA00012086"/>
    </source>
</evidence>
<dbReference type="Gene3D" id="3.20.20.70">
    <property type="entry name" value="Aldolase class I"/>
    <property type="match status" value="1"/>
</dbReference>
<name>A0A6J7GTD7_9ZZZZ</name>
<evidence type="ECO:0000256" key="7">
    <source>
        <dbReference type="ARBA" id="ARBA00023154"/>
    </source>
</evidence>
<evidence type="ECO:0000256" key="1">
    <source>
        <dbReference type="ARBA" id="ARBA00003294"/>
    </source>
</evidence>
<feature type="compositionally biased region" description="Low complexity" evidence="11">
    <location>
        <begin position="55"/>
        <end position="71"/>
    </location>
</feature>
<dbReference type="CDD" id="cd00950">
    <property type="entry name" value="DHDPS"/>
    <property type="match status" value="1"/>
</dbReference>
<evidence type="ECO:0000256" key="8">
    <source>
        <dbReference type="ARBA" id="ARBA00023239"/>
    </source>
</evidence>
<dbReference type="UniPathway" id="UPA00034">
    <property type="reaction ID" value="UER00017"/>
</dbReference>
<evidence type="ECO:0000256" key="9">
    <source>
        <dbReference type="ARBA" id="ARBA00023270"/>
    </source>
</evidence>
<dbReference type="InterPro" id="IPR020624">
    <property type="entry name" value="Schiff_base-form_aldolases_CS"/>
</dbReference>
<evidence type="ECO:0000256" key="6">
    <source>
        <dbReference type="ARBA" id="ARBA00022915"/>
    </source>
</evidence>
<sequence>MASTSASASRTAAFSACGASSSGPVSGPPVARARATCSGTRSITTNGAAVDVRYTSPTGPRTTSHSTTSTPAAVKDAASRQAWTAASRCWSSPAPGRDGCTAPDRTIARTSATSTTAHSSRAAASAPATEDRPAAGDPVSSSGRRRGSGDMPGILPGGTARRPTALGSVTVMPDPARPFGRVLTAMVTPFTEDGSVDLAGAQELAAHLVDRGHHDGLVVNGTTGESPTVSDAEQTTLLEAVLDAVGDRAVVVAGAGTNDTAHSIDKARAAERLGAHGLLVVTPYYNRPTQRGLLAHFGAVADATDLPVMLYDIPPRSQVPIAVDTLVRLAEHPRIVAVKDAKGNLNDVSWTLARTDLAYYSGDDVLNLALLAVGAVGVVSVVGHVVGPQLAELVAAVEAGDLVRARAVNDALLPVYAGIMGGGQGAMMVKAALHLLGLPAGPTRPPLVDATAEEVARLRRDLAAGGLLR</sequence>